<evidence type="ECO:0000256" key="2">
    <source>
        <dbReference type="ARBA" id="ARBA00022737"/>
    </source>
</evidence>
<evidence type="ECO:0000313" key="5">
    <source>
        <dbReference type="EMBL" id="PRQ03134.1"/>
    </source>
</evidence>
<protein>
    <submittedName>
        <fullName evidence="5">Bacillopeptidase F</fullName>
        <ecNumber evidence="5">3.4.21.-</ecNumber>
    </submittedName>
</protein>
<dbReference type="NCBIfam" id="TIGR02232">
    <property type="entry name" value="myxo_disulf_rpt"/>
    <property type="match status" value="1"/>
</dbReference>
<keyword evidence="3" id="KW-1015">Disulfide bond</keyword>
<dbReference type="Pfam" id="PF13948">
    <property type="entry name" value="DUF4215"/>
    <property type="match status" value="1"/>
</dbReference>
<dbReference type="InterPro" id="IPR024038">
    <property type="entry name" value="MYXO-CTERM"/>
</dbReference>
<dbReference type="Gene3D" id="1.10.390.10">
    <property type="entry name" value="Neutral Protease Domain 2"/>
    <property type="match status" value="1"/>
</dbReference>
<dbReference type="NCBIfam" id="TIGR03901">
    <property type="entry name" value="MYXO-CTERM"/>
    <property type="match status" value="1"/>
</dbReference>
<keyword evidence="5" id="KW-0378">Hydrolase</keyword>
<comment type="caution">
    <text evidence="5">The sequence shown here is derived from an EMBL/GenBank/DDBJ whole genome shotgun (WGS) entry which is preliminary data.</text>
</comment>
<evidence type="ECO:0000313" key="6">
    <source>
        <dbReference type="Proteomes" id="UP000238823"/>
    </source>
</evidence>
<accession>A0A2S9YDF1</accession>
<evidence type="ECO:0000256" key="1">
    <source>
        <dbReference type="ARBA" id="ARBA00022729"/>
    </source>
</evidence>
<keyword evidence="2" id="KW-0677">Repeat</keyword>
<dbReference type="Gene3D" id="3.10.170.10">
    <property type="match status" value="1"/>
</dbReference>
<keyword evidence="1 4" id="KW-0732">Signal</keyword>
<dbReference type="AlphaFoldDB" id="A0A2S9YDF1"/>
<name>A0A2S9YDF1_9BACT</name>
<dbReference type="SUPFAM" id="SSF55486">
    <property type="entry name" value="Metalloproteases ('zincins'), catalytic domain"/>
    <property type="match status" value="1"/>
</dbReference>
<sequence length="992" mass="106181">MRTNLERHLSALFGLVLASLPLSTAHAIQRPAHLRGQPAQADLELHPTASSSALRVTRTHAWIDKQASGIKHSAGFSELERELGHDLLASVDVDTGVLDLLIPRNVRVTGANNSPATAEQFALGFVARHVDTLAPGAVASDFVLVSNETSNGVRTIGFAQHHAGLPIVNAQLSLSFKADHLIAVRSQAVPNVWVAPRSGATDPAKVQLRARKWVTNDFAAGALDRSRVSGQASAATMILPLVASGGAIEYREVIPLEVSLDQPVGRWLVYVDAASGQPIARRSLVHWAELEIGTWRRSPLGPRQSFAAAQMQVSVNGQVSFTDANGQLAVPAPSAAVSFTPQGPSQRVLNDSGPVSSVMEQFVPTQSFVWDLFADPEQDAQLSAYVHTQLVKDYVRGIDPEFAPLDLQTTVTVNISDVCNAFADGNTLNFYVSGGGCENSALIADVVYHEYGHVAHVLGLQPGVGLFNGGVSEGASDYLSATIVDDAKVGVGFFSSTADPIRELDPPGYEWHWPEDGGEVHDEGRIIGGTLWDLRTSLIEKYGVAQGVAKTDQIWLDGIRRSIDTPSWYLEALISNDDDGDLQNGTPDICEINQAFAIHGLYQPLGAAVELSQKELDDGSVELTLDYGTGFDPCPGAVTPSALLRWRPRPLPNSPETQITELSMTEVGAGQLRAVIPPQPEHTVTQYQAELDWGNGTVAPRPDNRADEWYEYFTGDVTPIWCSDFEGTPADEGWTVEGEWSFGQPQGGGGDPSEAYAGSKVAGVALSWPGTYAPWTKSTLTSPTIDVSGHKAVRLQYRRWLNIEDGFFDQATISANGQPAWANKATQQDWAATMHHGDREWRFHDVDLSPMISADGQLSLSFALGADGGLEFGGWNIDELCVVGHEPAKPVAPAGPPTCGDGIVHPSEQCDDGNLDNGDGCSSGCLFDYVGPEAEPEELGWDPDSRGCGCATTPGAPAERGGALMLLGLLGLGVRRRLSAARSRPGRRPRAE</sequence>
<organism evidence="5 6">
    <name type="scientific">Enhygromyxa salina</name>
    <dbReference type="NCBI Taxonomy" id="215803"/>
    <lineage>
        <taxon>Bacteria</taxon>
        <taxon>Pseudomonadati</taxon>
        <taxon>Myxococcota</taxon>
        <taxon>Polyangia</taxon>
        <taxon>Nannocystales</taxon>
        <taxon>Nannocystaceae</taxon>
        <taxon>Enhygromyxa</taxon>
    </lineage>
</organism>
<evidence type="ECO:0000256" key="4">
    <source>
        <dbReference type="SAM" id="SignalP"/>
    </source>
</evidence>
<gene>
    <name evidence="5" type="primary">bpr</name>
    <name evidence="5" type="ORF">ENSA7_54050</name>
</gene>
<dbReference type="RefSeq" id="WP_244923927.1">
    <property type="nucleotide sequence ID" value="NZ_PVNL01000110.1"/>
</dbReference>
<reference evidence="5 6" key="1">
    <citation type="submission" date="2018-03" db="EMBL/GenBank/DDBJ databases">
        <title>Draft Genome Sequences of the Obligatory Marine Myxobacteria Enhygromyxa salina SWB007.</title>
        <authorList>
            <person name="Poehlein A."/>
            <person name="Moghaddam J.A."/>
            <person name="Harms H."/>
            <person name="Alanjari M."/>
            <person name="Koenig G.M."/>
            <person name="Daniel R."/>
            <person name="Schaeberle T.F."/>
        </authorList>
    </citation>
    <scope>NUCLEOTIDE SEQUENCE [LARGE SCALE GENOMIC DNA]</scope>
    <source>
        <strain evidence="5 6">SWB007</strain>
    </source>
</reference>
<feature type="chain" id="PRO_5015770992" evidence="4">
    <location>
        <begin position="28"/>
        <end position="992"/>
    </location>
</feature>
<dbReference type="GO" id="GO:0016787">
    <property type="term" value="F:hydrolase activity"/>
    <property type="evidence" value="ECO:0007669"/>
    <property type="project" value="UniProtKB-KW"/>
</dbReference>
<dbReference type="EC" id="3.4.21.-" evidence="5"/>
<evidence type="ECO:0000256" key="3">
    <source>
        <dbReference type="ARBA" id="ARBA00023157"/>
    </source>
</evidence>
<feature type="signal peptide" evidence="4">
    <location>
        <begin position="1"/>
        <end position="27"/>
    </location>
</feature>
<dbReference type="InterPro" id="IPR027268">
    <property type="entry name" value="Peptidase_M4/M1_CTD_sf"/>
</dbReference>
<dbReference type="Proteomes" id="UP000238823">
    <property type="component" value="Unassembled WGS sequence"/>
</dbReference>
<dbReference type="EMBL" id="PVNL01000110">
    <property type="protein sequence ID" value="PRQ03134.1"/>
    <property type="molecule type" value="Genomic_DNA"/>
</dbReference>
<dbReference type="InterPro" id="IPR011936">
    <property type="entry name" value="Myxo_disulph_rpt"/>
</dbReference>
<proteinExistence type="predicted"/>